<dbReference type="GO" id="GO:0050660">
    <property type="term" value="F:flavin adenine dinucleotide binding"/>
    <property type="evidence" value="ECO:0007669"/>
    <property type="project" value="InterPro"/>
</dbReference>
<evidence type="ECO:0000256" key="1">
    <source>
        <dbReference type="ARBA" id="ARBA00001974"/>
    </source>
</evidence>
<comment type="caution">
    <text evidence="8">The sequence shown here is derived from an EMBL/GenBank/DDBJ whole genome shotgun (WGS) entry which is preliminary data.</text>
</comment>
<name>A0A427XL40_9TREE</name>
<dbReference type="Gene3D" id="3.30.560.10">
    <property type="entry name" value="Glucose Oxidase, domain 3"/>
    <property type="match status" value="1"/>
</dbReference>
<feature type="binding site" evidence="5">
    <location>
        <position position="97"/>
    </location>
    <ligand>
        <name>FAD</name>
        <dbReference type="ChEBI" id="CHEBI:57692"/>
    </ligand>
</feature>
<evidence type="ECO:0000256" key="3">
    <source>
        <dbReference type="ARBA" id="ARBA00022630"/>
    </source>
</evidence>
<dbReference type="InterPro" id="IPR000172">
    <property type="entry name" value="GMC_OxRdtase_N"/>
</dbReference>
<feature type="domain" description="Glucose-methanol-choline oxidoreductase N-terminal" evidence="7">
    <location>
        <begin position="95"/>
        <end position="118"/>
    </location>
</feature>
<dbReference type="RefSeq" id="XP_028474710.1">
    <property type="nucleotide sequence ID" value="XM_028624542.1"/>
</dbReference>
<dbReference type="OrthoDB" id="269227at2759"/>
<proteinExistence type="inferred from homology"/>
<evidence type="ECO:0000256" key="6">
    <source>
        <dbReference type="RuleBase" id="RU003968"/>
    </source>
</evidence>
<keyword evidence="9" id="KW-1185">Reference proteome</keyword>
<evidence type="ECO:0000256" key="4">
    <source>
        <dbReference type="ARBA" id="ARBA00022827"/>
    </source>
</evidence>
<dbReference type="SUPFAM" id="SSF54373">
    <property type="entry name" value="FAD-linked reductases, C-terminal domain"/>
    <property type="match status" value="1"/>
</dbReference>
<evidence type="ECO:0000256" key="5">
    <source>
        <dbReference type="PIRSR" id="PIRSR000137-2"/>
    </source>
</evidence>
<dbReference type="Proteomes" id="UP000279236">
    <property type="component" value="Unassembled WGS sequence"/>
</dbReference>
<keyword evidence="3 6" id="KW-0285">Flavoprotein</keyword>
<evidence type="ECO:0000256" key="2">
    <source>
        <dbReference type="ARBA" id="ARBA00010790"/>
    </source>
</evidence>
<keyword evidence="4 5" id="KW-0274">FAD</keyword>
<dbReference type="EMBL" id="RSCE01000009">
    <property type="protein sequence ID" value="RSH79601.1"/>
    <property type="molecule type" value="Genomic_DNA"/>
</dbReference>
<evidence type="ECO:0000313" key="8">
    <source>
        <dbReference type="EMBL" id="RSH79601.1"/>
    </source>
</evidence>
<reference evidence="8 9" key="1">
    <citation type="submission" date="2018-11" db="EMBL/GenBank/DDBJ databases">
        <title>Genome sequence of Apiotrichum porosum DSM 27194.</title>
        <authorList>
            <person name="Aliyu H."/>
            <person name="Gorte O."/>
            <person name="Ochsenreither K."/>
        </authorList>
    </citation>
    <scope>NUCLEOTIDE SEQUENCE [LARGE SCALE GENOMIC DNA]</scope>
    <source>
        <strain evidence="8 9">DSM 27194</strain>
    </source>
</reference>
<dbReference type="STRING" id="105984.A0A427XL40"/>
<dbReference type="PIRSF" id="PIRSF000137">
    <property type="entry name" value="Alcohol_oxidase"/>
    <property type="match status" value="1"/>
</dbReference>
<dbReference type="InterPro" id="IPR036188">
    <property type="entry name" value="FAD/NAD-bd_sf"/>
</dbReference>
<gene>
    <name evidence="8" type="ORF">EHS24_009251</name>
</gene>
<organism evidence="8 9">
    <name type="scientific">Apiotrichum porosum</name>
    <dbReference type="NCBI Taxonomy" id="105984"/>
    <lineage>
        <taxon>Eukaryota</taxon>
        <taxon>Fungi</taxon>
        <taxon>Dikarya</taxon>
        <taxon>Basidiomycota</taxon>
        <taxon>Agaricomycotina</taxon>
        <taxon>Tremellomycetes</taxon>
        <taxon>Trichosporonales</taxon>
        <taxon>Trichosporonaceae</taxon>
        <taxon>Apiotrichum</taxon>
    </lineage>
</organism>
<dbReference type="InterPro" id="IPR007867">
    <property type="entry name" value="GMC_OxRtase_C"/>
</dbReference>
<evidence type="ECO:0000313" key="9">
    <source>
        <dbReference type="Proteomes" id="UP000279236"/>
    </source>
</evidence>
<comment type="similarity">
    <text evidence="2 6">Belongs to the GMC oxidoreductase family.</text>
</comment>
<dbReference type="PANTHER" id="PTHR11552">
    <property type="entry name" value="GLUCOSE-METHANOL-CHOLINE GMC OXIDOREDUCTASE"/>
    <property type="match status" value="1"/>
</dbReference>
<dbReference type="Pfam" id="PF05199">
    <property type="entry name" value="GMC_oxred_C"/>
    <property type="match status" value="1"/>
</dbReference>
<dbReference type="PANTHER" id="PTHR11552:SF147">
    <property type="entry name" value="CHOLINE DEHYDROGENASE, MITOCHONDRIAL"/>
    <property type="match status" value="1"/>
</dbReference>
<dbReference type="Pfam" id="PF00732">
    <property type="entry name" value="GMC_oxred_N"/>
    <property type="match status" value="1"/>
</dbReference>
<sequence>MVHAATLPNNAPKSYDFIVLGGGAAGCTIAGRLAENPKVSVLLVEAGVHNPSEIPQIMTPAKAMSLRGSPYDWKFKTTMIDRPNYTRIECPNTRGKVLGGSTALNYYTWVRGSAATFDDWAEYGGTTWNWDNTKDYFNKSPTFNDPDGLYPELHHIGNKGGPLPVSIAPLMPETKGFRDNLEKAWVSKGGELTLNVYDGVQKGLFKCVSTVNDGLRSTSAVFLEGKQNVTIVSETITKNIIFHGQTAVGVNVIGPDLQEYTFRANREVILTQGVYESAKMLQLSGIGNKAELEALSIQCVVDSKHVGENLLDHPIFSHVFKLKDGYGLDDHLLRPGKLQDGVVAQYNKNRSGPLGSGLLELVAFPRVDELLKNNKEYNEYKQQNGGKDPFGPDGQPHFEVDFVPCFADAFQWHFPTPTTGQYLTVIVDLMRPISVNGIVKVKSVNPFEQPYININFFEHQLDLVALREGVRYIDDIVMNGEGMKDIIEGDYPWPLDRSSNETLDREILERSQTGFHPCGTARIGKTIHQGVVDPELRVHGVKNLRVMDASVFPIIPDCRIQNVVYMVAEKGSDFIKAAHPDLYPNH</sequence>
<accession>A0A427XL40</accession>
<dbReference type="Gene3D" id="3.50.50.60">
    <property type="entry name" value="FAD/NAD(P)-binding domain"/>
    <property type="match status" value="1"/>
</dbReference>
<comment type="cofactor">
    <cofactor evidence="1 5">
        <name>FAD</name>
        <dbReference type="ChEBI" id="CHEBI:57692"/>
    </cofactor>
</comment>
<dbReference type="SUPFAM" id="SSF51905">
    <property type="entry name" value="FAD/NAD(P)-binding domain"/>
    <property type="match status" value="1"/>
</dbReference>
<dbReference type="GeneID" id="39593794"/>
<evidence type="ECO:0000259" key="7">
    <source>
        <dbReference type="PROSITE" id="PS00623"/>
    </source>
</evidence>
<protein>
    <recommendedName>
        <fullName evidence="7">Glucose-methanol-choline oxidoreductase N-terminal domain-containing protein</fullName>
    </recommendedName>
</protein>
<dbReference type="InterPro" id="IPR012132">
    <property type="entry name" value="GMC_OxRdtase"/>
</dbReference>
<dbReference type="AlphaFoldDB" id="A0A427XL40"/>
<dbReference type="PROSITE" id="PS00623">
    <property type="entry name" value="GMC_OXRED_1"/>
    <property type="match status" value="1"/>
</dbReference>
<dbReference type="GO" id="GO:0016614">
    <property type="term" value="F:oxidoreductase activity, acting on CH-OH group of donors"/>
    <property type="evidence" value="ECO:0007669"/>
    <property type="project" value="InterPro"/>
</dbReference>